<evidence type="ECO:0000313" key="5">
    <source>
        <dbReference type="EMBL" id="WGI18189.1"/>
    </source>
</evidence>
<evidence type="ECO:0000259" key="2">
    <source>
        <dbReference type="Pfam" id="PF17881"/>
    </source>
</evidence>
<evidence type="ECO:0000313" key="7">
    <source>
        <dbReference type="Proteomes" id="UP000239650"/>
    </source>
</evidence>
<reference evidence="4 7" key="2">
    <citation type="submission" date="2018-02" db="EMBL/GenBank/DDBJ databases">
        <authorList>
            <person name="Rodrigo-Torres L."/>
            <person name="Arahal R. D."/>
            <person name="Lucena T."/>
        </authorList>
    </citation>
    <scope>NUCLEOTIDE SEQUENCE [LARGE SCALE GENOMIC DNA]</scope>
    <source>
        <strain evidence="4 7">CECT 9267</strain>
    </source>
</reference>
<dbReference type="Proteomes" id="UP001179858">
    <property type="component" value="Chromosome"/>
</dbReference>
<keyword evidence="1" id="KW-0472">Membrane</keyword>
<accession>A0A094Y151</accession>
<dbReference type="RefSeq" id="WP_011374615.1">
    <property type="nucleotide sequence ID" value="NZ_BJLN01000001.1"/>
</dbReference>
<name>A0A094Y151_LATSK</name>
<feature type="transmembrane region" description="Helical" evidence="1">
    <location>
        <begin position="7"/>
        <end position="24"/>
    </location>
</feature>
<sequence>MRKYKRWIWVFLLVVLMGTMFFVYHQARSPEVTAEAKATKIAKKYAKLENPDGFYTYHRNGTYYTVSGQDKNKNGIYVLINEKGNHVTVYRQSKGMTKNEALKKTWSTKNPQKVLNINFGFYKNKPVWEVVYRSDKGRLCYLTLDFKTGNTTQLIENI</sequence>
<evidence type="ECO:0000313" key="4">
    <source>
        <dbReference type="EMBL" id="SPE18874.1"/>
    </source>
</evidence>
<dbReference type="EMBL" id="CP122959">
    <property type="protein sequence ID" value="WGI18189.1"/>
    <property type="molecule type" value="Genomic_DNA"/>
</dbReference>
<evidence type="ECO:0000313" key="6">
    <source>
        <dbReference type="Proteomes" id="UP000234349"/>
    </source>
</evidence>
<dbReference type="AlphaFoldDB" id="A0A094Y151"/>
<dbReference type="Proteomes" id="UP000239650">
    <property type="component" value="Unassembled WGS sequence"/>
</dbReference>
<keyword evidence="1" id="KW-1133">Transmembrane helix</keyword>
<protein>
    <submittedName>
        <fullName evidence="5">DUF5590 domain-containing protein</fullName>
    </submittedName>
    <submittedName>
        <fullName evidence="3">Peptidase</fullName>
    </submittedName>
</protein>
<dbReference type="InterPro" id="IPR046350">
    <property type="entry name" value="Cystatin_sf"/>
</dbReference>
<dbReference type="Proteomes" id="UP000234349">
    <property type="component" value="Unassembled WGS sequence"/>
</dbReference>
<reference evidence="3 6" key="1">
    <citation type="submission" date="2016-09" db="EMBL/GenBank/DDBJ databases">
        <authorList>
            <person name="Inglin R.C."/>
        </authorList>
    </citation>
    <scope>NUCLEOTIDE SEQUENCE [LARGE SCALE GENOMIC DNA]</scope>
    <source>
        <strain evidence="3 6">RI-517</strain>
    </source>
</reference>
<dbReference type="Gene3D" id="3.10.450.40">
    <property type="match status" value="2"/>
</dbReference>
<dbReference type="EMBL" id="MKGH01000006">
    <property type="protein sequence ID" value="PKX79647.1"/>
    <property type="molecule type" value="Genomic_DNA"/>
</dbReference>
<feature type="domain" description="Cell wall elongation regulator TseB-like" evidence="2">
    <location>
        <begin position="37"/>
        <end position="81"/>
    </location>
</feature>
<evidence type="ECO:0000256" key="1">
    <source>
        <dbReference type="SAM" id="Phobius"/>
    </source>
</evidence>
<dbReference type="OMA" id="WELTYID"/>
<evidence type="ECO:0000313" key="3">
    <source>
        <dbReference type="EMBL" id="PKX79647.1"/>
    </source>
</evidence>
<gene>
    <name evidence="3" type="ORF">CUR37_01590</name>
    <name evidence="4" type="ORF">LAS9267_00359</name>
    <name evidence="5" type="ORF">QBD03_05355</name>
</gene>
<dbReference type="GeneID" id="57133769"/>
<organism evidence="4 7">
    <name type="scientific">Latilactobacillus sakei</name>
    <name type="common">Lactobacillus sakei</name>
    <dbReference type="NCBI Taxonomy" id="1599"/>
    <lineage>
        <taxon>Bacteria</taxon>
        <taxon>Bacillati</taxon>
        <taxon>Bacillota</taxon>
        <taxon>Bacilli</taxon>
        <taxon>Lactobacillales</taxon>
        <taxon>Lactobacillaceae</taxon>
        <taxon>Latilactobacillus</taxon>
    </lineage>
</organism>
<keyword evidence="1" id="KW-0812">Transmembrane</keyword>
<reference evidence="5" key="3">
    <citation type="submission" date="2023-04" db="EMBL/GenBank/DDBJ databases">
        <title>Novel strain of Lactilactobacillus sakei and use thereof.</title>
        <authorList>
            <person name="Kim S.Y."/>
        </authorList>
    </citation>
    <scope>NUCLEOTIDE SEQUENCE</scope>
    <source>
        <strain evidence="5">HUP1</strain>
    </source>
</reference>
<dbReference type="SUPFAM" id="SSF54403">
    <property type="entry name" value="Cystatin/monellin"/>
    <property type="match status" value="2"/>
</dbReference>
<dbReference type="InterPro" id="IPR041401">
    <property type="entry name" value="TseB-like_dom"/>
</dbReference>
<dbReference type="Pfam" id="PF17881">
    <property type="entry name" value="TseB"/>
    <property type="match status" value="1"/>
</dbReference>
<dbReference type="EMBL" id="OKRC01000001">
    <property type="protein sequence ID" value="SPE18874.1"/>
    <property type="molecule type" value="Genomic_DNA"/>
</dbReference>
<proteinExistence type="predicted"/>